<keyword evidence="2" id="KW-1185">Reference proteome</keyword>
<gene>
    <name evidence="1" type="ORF">SAMN05421779_102488</name>
</gene>
<dbReference type="EMBL" id="FTOA01000002">
    <property type="protein sequence ID" value="SIS53398.1"/>
    <property type="molecule type" value="Genomic_DNA"/>
</dbReference>
<evidence type="ECO:0000313" key="2">
    <source>
        <dbReference type="Proteomes" id="UP000185678"/>
    </source>
</evidence>
<protein>
    <submittedName>
        <fullName evidence="1">Uncharacterized protein</fullName>
    </submittedName>
</protein>
<reference evidence="1 2" key="1">
    <citation type="submission" date="2017-01" db="EMBL/GenBank/DDBJ databases">
        <authorList>
            <person name="Mah S.A."/>
            <person name="Swanson W.J."/>
            <person name="Moy G.W."/>
            <person name="Vacquier V.D."/>
        </authorList>
    </citation>
    <scope>NUCLEOTIDE SEQUENCE [LARGE SCALE GENOMIC DNA]</scope>
    <source>
        <strain evidence="1 2">DSM 11589</strain>
    </source>
</reference>
<evidence type="ECO:0000313" key="1">
    <source>
        <dbReference type="EMBL" id="SIS53398.1"/>
    </source>
</evidence>
<dbReference type="AlphaFoldDB" id="A0A1N7JVN5"/>
<dbReference type="STRING" id="80876.SAMN05421779_102488"/>
<sequence length="39" mass="4383">MLPNVPRLTNQKTPGHSLPLVSFPMGLVRWPCLMQGRLP</sequence>
<proteinExistence type="predicted"/>
<accession>A0A1N7JVN5</accession>
<dbReference type="Proteomes" id="UP000185678">
    <property type="component" value="Unassembled WGS sequence"/>
</dbReference>
<name>A0A1N7JVN5_9PROT</name>
<organism evidence="1 2">
    <name type="scientific">Insolitispirillum peregrinum</name>
    <dbReference type="NCBI Taxonomy" id="80876"/>
    <lineage>
        <taxon>Bacteria</taxon>
        <taxon>Pseudomonadati</taxon>
        <taxon>Pseudomonadota</taxon>
        <taxon>Alphaproteobacteria</taxon>
        <taxon>Rhodospirillales</taxon>
        <taxon>Novispirillaceae</taxon>
        <taxon>Insolitispirillum</taxon>
    </lineage>
</organism>